<dbReference type="EMBL" id="UINC01005717">
    <property type="protein sequence ID" value="SVA23116.1"/>
    <property type="molecule type" value="Genomic_DNA"/>
</dbReference>
<evidence type="ECO:0000313" key="1">
    <source>
        <dbReference type="EMBL" id="SVA23116.1"/>
    </source>
</evidence>
<protein>
    <submittedName>
        <fullName evidence="1">Uncharacterized protein</fullName>
    </submittedName>
</protein>
<name>A0A381U4H6_9ZZZZ</name>
<proteinExistence type="predicted"/>
<gene>
    <name evidence="1" type="ORF">METZ01_LOCUS75970</name>
</gene>
<accession>A0A381U4H6</accession>
<feature type="non-terminal residue" evidence="1">
    <location>
        <position position="1"/>
    </location>
</feature>
<organism evidence="1">
    <name type="scientific">marine metagenome</name>
    <dbReference type="NCBI Taxonomy" id="408172"/>
    <lineage>
        <taxon>unclassified sequences</taxon>
        <taxon>metagenomes</taxon>
        <taxon>ecological metagenomes</taxon>
    </lineage>
</organism>
<reference evidence="1" key="1">
    <citation type="submission" date="2018-05" db="EMBL/GenBank/DDBJ databases">
        <authorList>
            <person name="Lanie J.A."/>
            <person name="Ng W.-L."/>
            <person name="Kazmierczak K.M."/>
            <person name="Andrzejewski T.M."/>
            <person name="Davidsen T.M."/>
            <person name="Wayne K.J."/>
            <person name="Tettelin H."/>
            <person name="Glass J.I."/>
            <person name="Rusch D."/>
            <person name="Podicherti R."/>
            <person name="Tsui H.-C.T."/>
            <person name="Winkler M.E."/>
        </authorList>
    </citation>
    <scope>NUCLEOTIDE SEQUENCE</scope>
</reference>
<sequence>VLPVVSAVVINDSLVTVGDSGGKFQAISRAWNLLPPPCFGVLVRIVR</sequence>
<dbReference type="AlphaFoldDB" id="A0A381U4H6"/>